<reference evidence="2" key="3">
    <citation type="submission" date="2023-10" db="EMBL/GenBank/DDBJ databases">
        <title>Whole Genome based description of the genera Actinobaculum and Actinotignum reveals a complex phylogenetic relationship within the species included in the genus Actinotignum.</title>
        <authorList>
            <person name="Jensen C.S."/>
            <person name="Dargis R."/>
            <person name="Kemp M."/>
            <person name="Christensen J.J."/>
        </authorList>
    </citation>
    <scope>NUCLEOTIDE SEQUENCE</scope>
    <source>
        <strain evidence="2">Actinobaculum_suis_CCUG19206T</strain>
    </source>
</reference>
<dbReference type="InterPro" id="IPR020471">
    <property type="entry name" value="AKR"/>
</dbReference>
<dbReference type="Pfam" id="PF00248">
    <property type="entry name" value="Aldo_ket_red"/>
    <property type="match status" value="1"/>
</dbReference>
<evidence type="ECO:0000259" key="1">
    <source>
        <dbReference type="Pfam" id="PF00248"/>
    </source>
</evidence>
<feature type="domain" description="NADP-dependent oxidoreductase" evidence="1">
    <location>
        <begin position="13"/>
        <end position="302"/>
    </location>
</feature>
<dbReference type="RefSeq" id="WP_074662497.1">
    <property type="nucleotide sequence ID" value="NZ_FNAU01000008.1"/>
</dbReference>
<reference evidence="3" key="1">
    <citation type="submission" date="2016-10" db="EMBL/GenBank/DDBJ databases">
        <authorList>
            <person name="de Groot N.N."/>
        </authorList>
    </citation>
    <scope>NUCLEOTIDE SEQUENCE [LARGE SCALE GENOMIC DNA]</scope>
    <source>
        <strain evidence="3">DSM 20639</strain>
    </source>
</reference>
<dbReference type="PROSITE" id="PS00062">
    <property type="entry name" value="ALDOKETO_REDUCTASE_2"/>
    <property type="match status" value="1"/>
</dbReference>
<reference evidence="4" key="2">
    <citation type="submission" date="2016-10" db="EMBL/GenBank/DDBJ databases">
        <authorList>
            <person name="Varghese N."/>
        </authorList>
    </citation>
    <scope>NUCLEOTIDE SEQUENCE [LARGE SCALE GENOMIC DNA]</scope>
    <source>
        <strain evidence="4">DSM 20639</strain>
    </source>
</reference>
<dbReference type="InterPro" id="IPR018170">
    <property type="entry name" value="Aldo/ket_reductase_CS"/>
</dbReference>
<dbReference type="Gene3D" id="3.20.20.100">
    <property type="entry name" value="NADP-dependent oxidoreductase domain"/>
    <property type="match status" value="1"/>
</dbReference>
<dbReference type="GO" id="GO:0005829">
    <property type="term" value="C:cytosol"/>
    <property type="evidence" value="ECO:0007669"/>
    <property type="project" value="TreeGrafter"/>
</dbReference>
<evidence type="ECO:0000313" key="2">
    <source>
        <dbReference type="EMBL" id="MDY5152526.1"/>
    </source>
</evidence>
<dbReference type="EMBL" id="JAWNFU010000001">
    <property type="protein sequence ID" value="MDY5152526.1"/>
    <property type="molecule type" value="Genomic_DNA"/>
</dbReference>
<dbReference type="PRINTS" id="PR00069">
    <property type="entry name" value="ALDKETRDTASE"/>
</dbReference>
<dbReference type="PANTHER" id="PTHR43364">
    <property type="entry name" value="NADH-SPECIFIC METHYLGLYOXAL REDUCTASE-RELATED"/>
    <property type="match status" value="1"/>
</dbReference>
<dbReference type="InterPro" id="IPR050523">
    <property type="entry name" value="AKR_Detox_Biosynth"/>
</dbReference>
<dbReference type="InterPro" id="IPR023210">
    <property type="entry name" value="NADP_OxRdtase_dom"/>
</dbReference>
<proteinExistence type="predicted"/>
<evidence type="ECO:0000313" key="3">
    <source>
        <dbReference type="EMBL" id="SDE40137.1"/>
    </source>
</evidence>
<dbReference type="Proteomes" id="UP001273799">
    <property type="component" value="Unassembled WGS sequence"/>
</dbReference>
<keyword evidence="4" id="KW-1185">Reference proteome</keyword>
<dbReference type="SUPFAM" id="SSF51430">
    <property type="entry name" value="NAD(P)-linked oxidoreductase"/>
    <property type="match status" value="1"/>
</dbReference>
<name>A0A1G7CLD4_9ACTO</name>
<sequence length="307" mass="33643">MELTIAGKGIFPLNLGTNPFGWTATEPVAFDILDAYVERGGNFLDTADSYPSWYDGEGGASEKIIGDWFKKSGKREQIVLATKVAGKPSRKGLARANVQAAVEESLTRLGTDYIDLYYLHYDDPEVPVAEQVETFEKLVEAGKIRAIGLSNFTPERMREWFELADTKPVALQVQYSLLHRAEFEQSFLPLAREYNTATFSYFALASGMLTGKYRKAEDLDGVKRQDMTSGYVSAEAFHVVDELVAVAEEVGAAPTTVGLAWQLARGVTAPIASVSKVSQLDALMAAPKLELSEAQLDRLTQASAHFA</sequence>
<evidence type="ECO:0000313" key="4">
    <source>
        <dbReference type="Proteomes" id="UP000182744"/>
    </source>
</evidence>
<organism evidence="3 4">
    <name type="scientific">Actinobaculum suis</name>
    <dbReference type="NCBI Taxonomy" id="1657"/>
    <lineage>
        <taxon>Bacteria</taxon>
        <taxon>Bacillati</taxon>
        <taxon>Actinomycetota</taxon>
        <taxon>Actinomycetes</taxon>
        <taxon>Actinomycetales</taxon>
        <taxon>Actinomycetaceae</taxon>
        <taxon>Actinobaculum</taxon>
    </lineage>
</organism>
<dbReference type="GO" id="GO:0016491">
    <property type="term" value="F:oxidoreductase activity"/>
    <property type="evidence" value="ECO:0007669"/>
    <property type="project" value="InterPro"/>
</dbReference>
<dbReference type="PANTHER" id="PTHR43364:SF6">
    <property type="entry name" value="OXIDOREDUCTASE-RELATED"/>
    <property type="match status" value="1"/>
</dbReference>
<dbReference type="Proteomes" id="UP000182744">
    <property type="component" value="Unassembled WGS sequence"/>
</dbReference>
<dbReference type="InterPro" id="IPR036812">
    <property type="entry name" value="NAD(P)_OxRdtase_dom_sf"/>
</dbReference>
<dbReference type="EMBL" id="FNAU01000008">
    <property type="protein sequence ID" value="SDE40137.1"/>
    <property type="molecule type" value="Genomic_DNA"/>
</dbReference>
<protein>
    <submittedName>
        <fullName evidence="2">Aldo/keto reductase</fullName>
    </submittedName>
    <submittedName>
        <fullName evidence="3">Predicted oxidoreductase</fullName>
    </submittedName>
</protein>
<dbReference type="AlphaFoldDB" id="A0A1G7CLD4"/>
<accession>A0A1G7CLD4</accession>
<gene>
    <name evidence="2" type="ORF">R6G71_00405</name>
    <name evidence="3" type="ORF">SAMN05421878_10821</name>
</gene>